<sequence length="437" mass="50811">MVLLRALTLVSVLLYAATATGSDLTDCDDRENAETDACTRPVEDVVPFTPGVNYTAKIRCYDCQYTQWEEIDKARQEVTVFGDVDMLFNVSLSHDNRSVLLNNQPFFPHLQTIPTPPKIWTPRVRPGFSYTNLSSALDCPERSCWTDARWKIHPRCTEWCYHVRLDRSSIDYLYTTKEIKYEAESASTEAQYWEFSVDAIGVSAMYPTDPTRGISNPSQKMLKVVVEGVQSGRQKYKGEKDMQAASSLFGPFGEEEKTYDYFIREVTLVDREYTFPSRKSLGFRQTISRFFGNDVWQEDDRRLVYIGDEWDIYGKEGTLRNMFGKFIHWSEWSLFWIIVFSVAGGHILLYGLYRLFYWAQAQRQLMKWNGMDGVWDNLRREREEEENRLLDGRYRDEPEDSEGSTPLRYTDDVDTMKPLPAKPLPDKPLPEVPLIDT</sequence>
<dbReference type="OrthoDB" id="3917128at2759"/>
<keyword evidence="5" id="KW-1185">Reference proteome</keyword>
<dbReference type="EMBL" id="MU006216">
    <property type="protein sequence ID" value="KAF2833807.1"/>
    <property type="molecule type" value="Genomic_DNA"/>
</dbReference>
<keyword evidence="2" id="KW-0472">Membrane</keyword>
<proteinExistence type="predicted"/>
<keyword evidence="3" id="KW-0732">Signal</keyword>
<evidence type="ECO:0000256" key="1">
    <source>
        <dbReference type="SAM" id="MobiDB-lite"/>
    </source>
</evidence>
<evidence type="ECO:0000313" key="4">
    <source>
        <dbReference type="EMBL" id="KAF2833807.1"/>
    </source>
</evidence>
<dbReference type="AlphaFoldDB" id="A0A6A7AMC8"/>
<name>A0A6A7AMC8_9PLEO</name>
<organism evidence="4 5">
    <name type="scientific">Ophiobolus disseminans</name>
    <dbReference type="NCBI Taxonomy" id="1469910"/>
    <lineage>
        <taxon>Eukaryota</taxon>
        <taxon>Fungi</taxon>
        <taxon>Dikarya</taxon>
        <taxon>Ascomycota</taxon>
        <taxon>Pezizomycotina</taxon>
        <taxon>Dothideomycetes</taxon>
        <taxon>Pleosporomycetidae</taxon>
        <taxon>Pleosporales</taxon>
        <taxon>Pleosporineae</taxon>
        <taxon>Phaeosphaeriaceae</taxon>
        <taxon>Ophiobolus</taxon>
    </lineage>
</organism>
<protein>
    <submittedName>
        <fullName evidence="4">Uncharacterized protein</fullName>
    </submittedName>
</protein>
<feature type="transmembrane region" description="Helical" evidence="2">
    <location>
        <begin position="334"/>
        <end position="357"/>
    </location>
</feature>
<accession>A0A6A7AMC8</accession>
<evidence type="ECO:0000256" key="2">
    <source>
        <dbReference type="SAM" id="Phobius"/>
    </source>
</evidence>
<evidence type="ECO:0000313" key="5">
    <source>
        <dbReference type="Proteomes" id="UP000799424"/>
    </source>
</evidence>
<feature type="signal peptide" evidence="3">
    <location>
        <begin position="1"/>
        <end position="19"/>
    </location>
</feature>
<evidence type="ECO:0000256" key="3">
    <source>
        <dbReference type="SAM" id="SignalP"/>
    </source>
</evidence>
<reference evidence="4" key="1">
    <citation type="journal article" date="2020" name="Stud. Mycol.">
        <title>101 Dothideomycetes genomes: a test case for predicting lifestyles and emergence of pathogens.</title>
        <authorList>
            <person name="Haridas S."/>
            <person name="Albert R."/>
            <person name="Binder M."/>
            <person name="Bloem J."/>
            <person name="Labutti K."/>
            <person name="Salamov A."/>
            <person name="Andreopoulos B."/>
            <person name="Baker S."/>
            <person name="Barry K."/>
            <person name="Bills G."/>
            <person name="Bluhm B."/>
            <person name="Cannon C."/>
            <person name="Castanera R."/>
            <person name="Culley D."/>
            <person name="Daum C."/>
            <person name="Ezra D."/>
            <person name="Gonzalez J."/>
            <person name="Henrissat B."/>
            <person name="Kuo A."/>
            <person name="Liang C."/>
            <person name="Lipzen A."/>
            <person name="Lutzoni F."/>
            <person name="Magnuson J."/>
            <person name="Mondo S."/>
            <person name="Nolan M."/>
            <person name="Ohm R."/>
            <person name="Pangilinan J."/>
            <person name="Park H.-J."/>
            <person name="Ramirez L."/>
            <person name="Alfaro M."/>
            <person name="Sun H."/>
            <person name="Tritt A."/>
            <person name="Yoshinaga Y."/>
            <person name="Zwiers L.-H."/>
            <person name="Turgeon B."/>
            <person name="Goodwin S."/>
            <person name="Spatafora J."/>
            <person name="Crous P."/>
            <person name="Grigoriev I."/>
        </authorList>
    </citation>
    <scope>NUCLEOTIDE SEQUENCE</scope>
    <source>
        <strain evidence="4">CBS 113818</strain>
    </source>
</reference>
<feature type="chain" id="PRO_5025529855" evidence="3">
    <location>
        <begin position="20"/>
        <end position="437"/>
    </location>
</feature>
<feature type="region of interest" description="Disordered" evidence="1">
    <location>
        <begin position="389"/>
        <end position="437"/>
    </location>
</feature>
<keyword evidence="2" id="KW-1133">Transmembrane helix</keyword>
<gene>
    <name evidence="4" type="ORF">CC86DRAFT_15261</name>
</gene>
<keyword evidence="2" id="KW-0812">Transmembrane</keyword>
<dbReference type="Proteomes" id="UP000799424">
    <property type="component" value="Unassembled WGS sequence"/>
</dbReference>